<evidence type="ECO:0000313" key="4">
    <source>
        <dbReference type="Proteomes" id="UP000184263"/>
    </source>
</evidence>
<feature type="domain" description="DUF2399" evidence="1">
    <location>
        <begin position="261"/>
        <end position="417"/>
    </location>
</feature>
<dbReference type="Gene3D" id="3.40.1360.10">
    <property type="match status" value="1"/>
</dbReference>
<dbReference type="InterPro" id="IPR024465">
    <property type="entry name" value="DUF2399"/>
</dbReference>
<dbReference type="Pfam" id="PF09664">
    <property type="entry name" value="DUF2399"/>
    <property type="match status" value="1"/>
</dbReference>
<proteinExistence type="predicted"/>
<gene>
    <name evidence="3" type="ORF">SAMN05216582_11221</name>
</gene>
<dbReference type="CDD" id="cd00188">
    <property type="entry name" value="TOPRIM"/>
    <property type="match status" value="1"/>
</dbReference>
<dbReference type="RefSeq" id="WP_178139485.1">
    <property type="nucleotide sequence ID" value="NZ_FRBC01000012.1"/>
</dbReference>
<dbReference type="GO" id="GO:0003677">
    <property type="term" value="F:DNA binding"/>
    <property type="evidence" value="ECO:0007669"/>
    <property type="project" value="InterPro"/>
</dbReference>
<accession>A0A1M6UEJ4</accession>
<evidence type="ECO:0000313" key="3">
    <source>
        <dbReference type="EMBL" id="SHK67599.1"/>
    </source>
</evidence>
<dbReference type="Proteomes" id="UP000184263">
    <property type="component" value="Unassembled WGS sequence"/>
</dbReference>
<dbReference type="InterPro" id="IPR024466">
    <property type="entry name" value="CHP02679_N"/>
</dbReference>
<organism evidence="3 4">
    <name type="scientific">Selenomonas ruminantium</name>
    <dbReference type="NCBI Taxonomy" id="971"/>
    <lineage>
        <taxon>Bacteria</taxon>
        <taxon>Bacillati</taxon>
        <taxon>Bacillota</taxon>
        <taxon>Negativicutes</taxon>
        <taxon>Selenomonadales</taxon>
        <taxon>Selenomonadaceae</taxon>
        <taxon>Selenomonas</taxon>
    </lineage>
</organism>
<name>A0A1M6UEJ4_SELRU</name>
<dbReference type="InterPro" id="IPR013495">
    <property type="entry name" value="CHP02679"/>
</dbReference>
<dbReference type="Pfam" id="PF11796">
    <property type="entry name" value="DUF3323"/>
    <property type="match status" value="1"/>
</dbReference>
<evidence type="ECO:0000259" key="2">
    <source>
        <dbReference type="Pfam" id="PF11796"/>
    </source>
</evidence>
<reference evidence="3 4" key="1">
    <citation type="submission" date="2016-11" db="EMBL/GenBank/DDBJ databases">
        <authorList>
            <person name="Jaros S."/>
            <person name="Januszkiewicz K."/>
            <person name="Wedrychowicz H."/>
        </authorList>
    </citation>
    <scope>NUCLEOTIDE SEQUENCE [LARGE SCALE GENOMIC DNA]</scope>
    <source>
        <strain evidence="3 4">HD4</strain>
    </source>
</reference>
<sequence length="420" mass="47120">MKDKLAAEAAAYFKGHAILLALAKEFCRKYRSLGHFGGRVSLTSLTVEEQRSLAAFLRRKFGEADSVSYKEFSAAWEKTRFGSIPLPDFLLSLMPGNFITKREERQQEQAKRQEIMDRLLAKYPAGPARRWLQALAQGNLHLFAKELYQQEDVLATVACALAMLPAKYERLPLFANRVAQNPHALDFDRTEGRLFLQALAFLQGENVPSAADARTELLYKYRLIRDDILNFATVYGLKAYGEDGGEIAYWREAANSYAPLNVPLREIAAAERILPVEGNADTVYIVENSGVFSTLLDGLQARQKSVPLVALHGQLKAASWALLDRLAASGIRLLYAGDFDPEGLSIASHILNRYEGAALWHMSVNEYAQANLLLPENRLKKLPTSNHPQLTPLVAAMRQEQKVLYQESLLQELQADLWNK</sequence>
<dbReference type="AlphaFoldDB" id="A0A1M6UEJ4"/>
<dbReference type="InterPro" id="IPR036078">
    <property type="entry name" value="Spo11/TopoVI_A_sf"/>
</dbReference>
<protein>
    <submittedName>
        <fullName evidence="3">TIGR02679 family protein</fullName>
    </submittedName>
</protein>
<dbReference type="GO" id="GO:0005694">
    <property type="term" value="C:chromosome"/>
    <property type="evidence" value="ECO:0007669"/>
    <property type="project" value="InterPro"/>
</dbReference>
<dbReference type="EMBL" id="FRBC01000012">
    <property type="protein sequence ID" value="SHK67599.1"/>
    <property type="molecule type" value="Genomic_DNA"/>
</dbReference>
<evidence type="ECO:0000259" key="1">
    <source>
        <dbReference type="Pfam" id="PF09664"/>
    </source>
</evidence>
<dbReference type="NCBIfam" id="TIGR02679">
    <property type="entry name" value="TIGR02679 family protein"/>
    <property type="match status" value="1"/>
</dbReference>
<dbReference type="SUPFAM" id="SSF56726">
    <property type="entry name" value="DNA topoisomerase IV, alpha subunit"/>
    <property type="match status" value="1"/>
</dbReference>
<feature type="domain" description="Conserved hypothetical protein CHP02679 N terminus" evidence="2">
    <location>
        <begin position="37"/>
        <end position="238"/>
    </location>
</feature>